<keyword evidence="2" id="KW-1185">Reference proteome</keyword>
<comment type="caution">
    <text evidence="1">The sequence shown here is derived from an EMBL/GenBank/DDBJ whole genome shotgun (WGS) entry which is preliminary data.</text>
</comment>
<gene>
    <name evidence="1" type="ORF">DYBT9623_00048</name>
</gene>
<evidence type="ECO:0000313" key="2">
    <source>
        <dbReference type="Proteomes" id="UP000679725"/>
    </source>
</evidence>
<dbReference type="PROSITE" id="PS51257">
    <property type="entry name" value="PROKAR_LIPOPROTEIN"/>
    <property type="match status" value="1"/>
</dbReference>
<reference evidence="1 2" key="1">
    <citation type="submission" date="2021-04" db="EMBL/GenBank/DDBJ databases">
        <authorList>
            <person name="Rodrigo-Torres L."/>
            <person name="Arahal R. D."/>
            <person name="Lucena T."/>
        </authorList>
    </citation>
    <scope>NUCLEOTIDE SEQUENCE [LARGE SCALE GENOMIC DNA]</scope>
    <source>
        <strain evidence="1 2">CECT 9623</strain>
    </source>
</reference>
<protein>
    <recommendedName>
        <fullName evidence="3">DUF4374 domain-containing protein</fullName>
    </recommendedName>
</protein>
<proteinExistence type="predicted"/>
<sequence length="406" mass="45940">MIKNPRQIFWYLLSAMIAFTVGCAERESGQSDTLQKKYSIYTMAEDGQEFLMTADSLSGGRLEPEKSGVKVDPQRIFYELIVHKGYYYRLDAKTQEFLKIGIENKKFTTKSRLKLEGFSAIDNYNWITPDSLLIIGYDDKSAEVKYAKIHLDNMTAVQGKLPLPAPSGGFNWTSVGFSHFMNGQLLVGYTYHAAHDLLGYTTSDTMYVATLSYPALKNLKNYKDHRTTYPGGVNTRQSHFFTDENGDFYFITCPGIALGNNPAKPTAIMRIRKSDGSIDPDYFFNISASPIQNNGYGFWYLGKGKAIVRTERKALFTGMGDHYKVPHFDFYEVDLETQTTTRLNLPLDKGTARQCVIVENGIAYIAVNSDSAGNYIWIYNPENHGLKKGLQLLGQTDYILRIERLN</sequence>
<organism evidence="1 2">
    <name type="scientific">Dyadobacter linearis</name>
    <dbReference type="NCBI Taxonomy" id="2823330"/>
    <lineage>
        <taxon>Bacteria</taxon>
        <taxon>Pseudomonadati</taxon>
        <taxon>Bacteroidota</taxon>
        <taxon>Cytophagia</taxon>
        <taxon>Cytophagales</taxon>
        <taxon>Spirosomataceae</taxon>
        <taxon>Dyadobacter</taxon>
    </lineage>
</organism>
<evidence type="ECO:0000313" key="1">
    <source>
        <dbReference type="EMBL" id="CAG5067328.1"/>
    </source>
</evidence>
<name>A0ABM8UIV5_9BACT</name>
<dbReference type="EMBL" id="CAJRAU010000001">
    <property type="protein sequence ID" value="CAG5067328.1"/>
    <property type="molecule type" value="Genomic_DNA"/>
</dbReference>
<dbReference type="RefSeq" id="WP_215231515.1">
    <property type="nucleotide sequence ID" value="NZ_CAJRAU010000001.1"/>
</dbReference>
<dbReference type="Proteomes" id="UP000679725">
    <property type="component" value="Unassembled WGS sequence"/>
</dbReference>
<accession>A0ABM8UIV5</accession>
<evidence type="ECO:0008006" key="3">
    <source>
        <dbReference type="Google" id="ProtNLM"/>
    </source>
</evidence>